<protein>
    <submittedName>
        <fullName evidence="1">Uncharacterized protein</fullName>
    </submittedName>
</protein>
<dbReference type="EMBL" id="VEVO01000014">
    <property type="protein sequence ID" value="KAF0031263.1"/>
    <property type="molecule type" value="Genomic_DNA"/>
</dbReference>
<dbReference type="AlphaFoldDB" id="A0A6A4SAJ9"/>
<organism evidence="1 2">
    <name type="scientific">Scophthalmus maximus</name>
    <name type="common">Turbot</name>
    <name type="synonym">Psetta maxima</name>
    <dbReference type="NCBI Taxonomy" id="52904"/>
    <lineage>
        <taxon>Eukaryota</taxon>
        <taxon>Metazoa</taxon>
        <taxon>Chordata</taxon>
        <taxon>Craniata</taxon>
        <taxon>Vertebrata</taxon>
        <taxon>Euteleostomi</taxon>
        <taxon>Actinopterygii</taxon>
        <taxon>Neopterygii</taxon>
        <taxon>Teleostei</taxon>
        <taxon>Neoteleostei</taxon>
        <taxon>Acanthomorphata</taxon>
        <taxon>Carangaria</taxon>
        <taxon>Pleuronectiformes</taxon>
        <taxon>Pleuronectoidei</taxon>
        <taxon>Scophthalmidae</taxon>
        <taxon>Scophthalmus</taxon>
    </lineage>
</organism>
<evidence type="ECO:0000313" key="1">
    <source>
        <dbReference type="EMBL" id="KAF0031263.1"/>
    </source>
</evidence>
<name>A0A6A4SAJ9_SCOMX</name>
<dbReference type="Proteomes" id="UP000438429">
    <property type="component" value="Unassembled WGS sequence"/>
</dbReference>
<gene>
    <name evidence="1" type="ORF">F2P81_015818</name>
</gene>
<reference evidence="1 2" key="1">
    <citation type="submission" date="2019-06" db="EMBL/GenBank/DDBJ databases">
        <title>Draft genomes of female and male turbot (Scophthalmus maximus).</title>
        <authorList>
            <person name="Xu H."/>
            <person name="Xu X.-W."/>
            <person name="Shao C."/>
            <person name="Chen S."/>
        </authorList>
    </citation>
    <scope>NUCLEOTIDE SEQUENCE [LARGE SCALE GENOMIC DNA]</scope>
    <source>
        <strain evidence="1">Ysfricsl-2016a</strain>
        <tissue evidence="1">Blood</tissue>
    </source>
</reference>
<comment type="caution">
    <text evidence="1">The sequence shown here is derived from an EMBL/GenBank/DDBJ whole genome shotgun (WGS) entry which is preliminary data.</text>
</comment>
<evidence type="ECO:0000313" key="2">
    <source>
        <dbReference type="Proteomes" id="UP000438429"/>
    </source>
</evidence>
<sequence>MCLTQSQRKTLSDYHEKSKNLLDLPWKQDRTVLMLALTVDLIVSTYLTLDLTQDYLTVFWDLRSGLLFSGFRRDSGPDGSRFGTRRRTYNLGPLIKYFRLVKQ</sequence>
<proteinExistence type="predicted"/>
<accession>A0A6A4SAJ9</accession>